<accession>A0A7D9MAY0</accession>
<evidence type="ECO:0000256" key="1">
    <source>
        <dbReference type="ARBA" id="ARBA00023268"/>
    </source>
</evidence>
<keyword evidence="3" id="KW-1185">Reference proteome</keyword>
<dbReference type="Gene3D" id="3.30.70.270">
    <property type="match status" value="1"/>
</dbReference>
<dbReference type="EMBL" id="CACRXK020035811">
    <property type="protein sequence ID" value="CAB4044684.1"/>
    <property type="molecule type" value="Genomic_DNA"/>
</dbReference>
<evidence type="ECO:0000313" key="3">
    <source>
        <dbReference type="Proteomes" id="UP001152795"/>
    </source>
</evidence>
<sequence length="309" mass="35090">RLWVYVSKFIPNYAELVERLRRLTRQGTNWTWDSEQVESFEELKRALSNEPVLACFKLDGPTVLVTDASPVGLGGVLLQEQTTGELKPVAYISRSLTPTEARYSQIEREALACVWAAERFHNYVFGTEFTLLTDNKLLVSLLSLDCKKMLPPRVQRLAWRLHQYKYKIKHIEGKMNIADSFSRLPLNELDETSSGNVADECVKFVVENDVPDNCALSLSEVKEETTKDKILTKIMNLVHVGAWPADADIKPFEKFREEFSVFKGMDRDIESMIKDCPACAASRLLNNNTPLQPVQLPKAPWLKGAVDIV</sequence>
<dbReference type="Proteomes" id="UP001152795">
    <property type="component" value="Unassembled WGS sequence"/>
</dbReference>
<dbReference type="InterPro" id="IPR043128">
    <property type="entry name" value="Rev_trsase/Diguanyl_cyclase"/>
</dbReference>
<evidence type="ECO:0000313" key="2">
    <source>
        <dbReference type="EMBL" id="CAB4044684.1"/>
    </source>
</evidence>
<comment type="caution">
    <text evidence="2">The sequence shown here is derived from an EMBL/GenBank/DDBJ whole genome shotgun (WGS) entry which is preliminary data.</text>
</comment>
<dbReference type="PANTHER" id="PTHR37984">
    <property type="entry name" value="PROTEIN CBG26694"/>
    <property type="match status" value="1"/>
</dbReference>
<name>A0A7D9MAY0_PARCT</name>
<dbReference type="CDD" id="cd09274">
    <property type="entry name" value="RNase_HI_RT_Ty3"/>
    <property type="match status" value="1"/>
</dbReference>
<dbReference type="PANTHER" id="PTHR37984:SF5">
    <property type="entry name" value="PROTEIN NYNRIN-LIKE"/>
    <property type="match status" value="1"/>
</dbReference>
<dbReference type="AlphaFoldDB" id="A0A7D9MAY0"/>
<feature type="non-terminal residue" evidence="2">
    <location>
        <position position="1"/>
    </location>
</feature>
<reference evidence="2" key="1">
    <citation type="submission" date="2020-04" db="EMBL/GenBank/DDBJ databases">
        <authorList>
            <person name="Alioto T."/>
            <person name="Alioto T."/>
            <person name="Gomez Garrido J."/>
        </authorList>
    </citation>
    <scope>NUCLEOTIDE SEQUENCE</scope>
    <source>
        <strain evidence="2">A484AB</strain>
    </source>
</reference>
<gene>
    <name evidence="2" type="ORF">PACLA_8A075562</name>
</gene>
<keyword evidence="1" id="KW-0511">Multifunctional enzyme</keyword>
<dbReference type="OrthoDB" id="6617089at2759"/>
<protein>
    <submittedName>
        <fullName evidence="2">Uncharacterized protein</fullName>
    </submittedName>
</protein>
<dbReference type="InterPro" id="IPR043502">
    <property type="entry name" value="DNA/RNA_pol_sf"/>
</dbReference>
<dbReference type="InterPro" id="IPR050951">
    <property type="entry name" value="Retrovirus_Pol_polyprotein"/>
</dbReference>
<dbReference type="SUPFAM" id="SSF56672">
    <property type="entry name" value="DNA/RNA polymerases"/>
    <property type="match status" value="1"/>
</dbReference>
<organism evidence="2 3">
    <name type="scientific">Paramuricea clavata</name>
    <name type="common">Red gorgonian</name>
    <name type="synonym">Violescent sea-whip</name>
    <dbReference type="NCBI Taxonomy" id="317549"/>
    <lineage>
        <taxon>Eukaryota</taxon>
        <taxon>Metazoa</taxon>
        <taxon>Cnidaria</taxon>
        <taxon>Anthozoa</taxon>
        <taxon>Octocorallia</taxon>
        <taxon>Malacalcyonacea</taxon>
        <taxon>Plexauridae</taxon>
        <taxon>Paramuricea</taxon>
    </lineage>
</organism>
<dbReference type="Pfam" id="PF17919">
    <property type="entry name" value="RT_RNaseH_2"/>
    <property type="match status" value="1"/>
</dbReference>
<feature type="non-terminal residue" evidence="2">
    <location>
        <position position="309"/>
    </location>
</feature>
<dbReference type="InterPro" id="IPR041577">
    <property type="entry name" value="RT_RNaseH_2"/>
</dbReference>
<proteinExistence type="predicted"/>